<gene>
    <name evidence="1" type="ORF">J2853_008207</name>
</gene>
<accession>A0ABT9QQG0</accession>
<sequence>MRIGLLGLGRIEAFHAAHPWVGELFRHEGRPIRVEEGFR</sequence>
<evidence type="ECO:0008006" key="3">
    <source>
        <dbReference type="Google" id="ProtNLM"/>
    </source>
</evidence>
<dbReference type="Proteomes" id="UP001225356">
    <property type="component" value="Unassembled WGS sequence"/>
</dbReference>
<name>A0ABT9QQG0_9ACTN</name>
<protein>
    <recommendedName>
        <fullName evidence="3">Gfo/Idh/MocA family oxidoreductase</fullName>
    </recommendedName>
</protein>
<proteinExistence type="predicted"/>
<reference evidence="1 2" key="1">
    <citation type="submission" date="2023-07" db="EMBL/GenBank/DDBJ databases">
        <title>Sequencing the genomes of 1000 actinobacteria strains.</title>
        <authorList>
            <person name="Klenk H.-P."/>
        </authorList>
    </citation>
    <scope>NUCLEOTIDE SEQUENCE [LARGE SCALE GENOMIC DNA]</scope>
    <source>
        <strain evidence="1 2">DSM 46740</strain>
    </source>
</reference>
<keyword evidence="2" id="KW-1185">Reference proteome</keyword>
<organism evidence="1 2">
    <name type="scientific">Streptosporangium lutulentum</name>
    <dbReference type="NCBI Taxonomy" id="1461250"/>
    <lineage>
        <taxon>Bacteria</taxon>
        <taxon>Bacillati</taxon>
        <taxon>Actinomycetota</taxon>
        <taxon>Actinomycetes</taxon>
        <taxon>Streptosporangiales</taxon>
        <taxon>Streptosporangiaceae</taxon>
        <taxon>Streptosporangium</taxon>
    </lineage>
</organism>
<dbReference type="EMBL" id="JAUSQU010000001">
    <property type="protein sequence ID" value="MDP9848996.1"/>
    <property type="molecule type" value="Genomic_DNA"/>
</dbReference>
<evidence type="ECO:0000313" key="1">
    <source>
        <dbReference type="EMBL" id="MDP9848996.1"/>
    </source>
</evidence>
<evidence type="ECO:0000313" key="2">
    <source>
        <dbReference type="Proteomes" id="UP001225356"/>
    </source>
</evidence>
<comment type="caution">
    <text evidence="1">The sequence shown here is derived from an EMBL/GenBank/DDBJ whole genome shotgun (WGS) entry which is preliminary data.</text>
</comment>